<feature type="domain" description="Baculovirus polyhedron envelope protein PEP N-terminal" evidence="1">
    <location>
        <begin position="16"/>
        <end position="89"/>
    </location>
</feature>
<keyword evidence="2" id="KW-0261">Viral envelope protein</keyword>
<keyword evidence="3" id="KW-1185">Reference proteome</keyword>
<dbReference type="InterPro" id="IPR007600">
    <property type="entry name" value="Baculo_PEP_N"/>
</dbReference>
<dbReference type="GO" id="GO:0019028">
    <property type="term" value="C:viral capsid"/>
    <property type="evidence" value="ECO:0007669"/>
    <property type="project" value="InterPro"/>
</dbReference>
<dbReference type="GO" id="GO:0019031">
    <property type="term" value="C:viral envelope"/>
    <property type="evidence" value="ECO:0007669"/>
    <property type="project" value="UniProtKB-KW"/>
</dbReference>
<protein>
    <submittedName>
        <fullName evidence="2">Polyhedron envelope protein</fullName>
    </submittedName>
</protein>
<dbReference type="OrthoDB" id="11749at10239"/>
<name>K4EQS6_9BBAC</name>
<evidence type="ECO:0000259" key="1">
    <source>
        <dbReference type="Pfam" id="PF04512"/>
    </source>
</evidence>
<evidence type="ECO:0000313" key="2">
    <source>
        <dbReference type="EMBL" id="AER41451.1"/>
    </source>
</evidence>
<dbReference type="Pfam" id="PF04512">
    <property type="entry name" value="Baculo_PEP_N"/>
    <property type="match status" value="1"/>
</dbReference>
<gene>
    <name evidence="2" type="primary">pep</name>
</gene>
<keyword evidence="2" id="KW-0946">Virion</keyword>
<dbReference type="GO" id="GO:0005198">
    <property type="term" value="F:structural molecule activity"/>
    <property type="evidence" value="ECO:0007669"/>
    <property type="project" value="InterPro"/>
</dbReference>
<dbReference type="GeneID" id="13842595"/>
<dbReference type="Proteomes" id="UP000201571">
    <property type="component" value="Segment"/>
</dbReference>
<reference evidence="2 3" key="1">
    <citation type="journal article" date="2012" name="BMC Genomics">
        <title>Genome of Epinotia aporema granulovirus (EpapGV), a polyorganotropic fast killing betabaculovirus with a novel thymidylate kinase gene.</title>
        <authorList>
            <person name="Ferrelli M.L."/>
            <person name="Salvador R."/>
            <person name="Biedma M.E."/>
            <person name="Berretta M.F."/>
            <person name="Haase S."/>
            <person name="Sciocco-Cap A."/>
            <person name="Ghiringhelli P.D."/>
            <person name="Romanowski V."/>
        </authorList>
    </citation>
    <scope>NUCLEOTIDE SEQUENCE [LARGE SCALE GENOMIC DNA]</scope>
</reference>
<organism evidence="2 3">
    <name type="scientific">Epinotia aporema granulovirus</name>
    <dbReference type="NCBI Taxonomy" id="166056"/>
    <lineage>
        <taxon>Viruses</taxon>
        <taxon>Viruses incertae sedis</taxon>
        <taxon>Naldaviricetes</taxon>
        <taxon>Lefavirales</taxon>
        <taxon>Baculoviridae</taxon>
        <taxon>Betabaculovirus</taxon>
        <taxon>Betabaculovirus epaporemae</taxon>
    </lineage>
</organism>
<dbReference type="RefSeq" id="YP_006908533.1">
    <property type="nucleotide sequence ID" value="NC_018875.1"/>
</dbReference>
<sequence>MACIPADSKAFIKPFDGTDVTCLIVDVVAYFGADEINSIINTNSSISLKHIPNNQKALWRDIEPQVCSEKVFITALGVRLLIAKMQQVDVAPPPSPYPSFYNNTQINQPSSSTVCYNYPRFDLSKSLHSLGNIFINEAIYDLRAYPELENINNKINNINDILRNGINDLLLIRKPVTA</sequence>
<proteinExistence type="predicted"/>
<dbReference type="KEGG" id="vg:13842595"/>
<accession>K4EQS6</accession>
<dbReference type="EMBL" id="JN408834">
    <property type="protein sequence ID" value="AER41451.1"/>
    <property type="molecule type" value="Genomic_DNA"/>
</dbReference>
<evidence type="ECO:0000313" key="3">
    <source>
        <dbReference type="Proteomes" id="UP000201571"/>
    </source>
</evidence>